<evidence type="ECO:0000256" key="1">
    <source>
        <dbReference type="SAM" id="Phobius"/>
    </source>
</evidence>
<feature type="transmembrane region" description="Helical" evidence="1">
    <location>
        <begin position="322"/>
        <end position="343"/>
    </location>
</feature>
<evidence type="ECO:0000313" key="3">
    <source>
        <dbReference type="EMBL" id="BDD08907.1"/>
    </source>
</evidence>
<dbReference type="EMBL" id="AP025314">
    <property type="protein sequence ID" value="BDD08907.1"/>
    <property type="molecule type" value="Genomic_DNA"/>
</dbReference>
<keyword evidence="1" id="KW-1133">Transmembrane helix</keyword>
<feature type="transmembrane region" description="Helical" evidence="1">
    <location>
        <begin position="94"/>
        <end position="117"/>
    </location>
</feature>
<dbReference type="AlphaFoldDB" id="A0AAU9CLU8"/>
<dbReference type="Pfam" id="PF14351">
    <property type="entry name" value="DUF4401"/>
    <property type="match status" value="1"/>
</dbReference>
<feature type="transmembrane region" description="Helical" evidence="1">
    <location>
        <begin position="296"/>
        <end position="315"/>
    </location>
</feature>
<sequence length="353" mass="38806">MMENENSFEDKLDALVVAEGITVDKEAVVTAVATRKVDKYGIAIKALSVIGGSLAAGTFLAFFVLSNYEGAWPLVLGLVLIVAGMFIDSVKNKIISVSGVSVYAIGLSAFVYGLVEFRMEEETVYLVVLIMAVCSLVLTKNSVMAFALGLLINFCVFSLCMELIRGAGAGLQIFTFFAGVVSFLLMFTESRLVTSLRKKNWLFLPLRSAFVISYIIGVFYVSFHTFFKVKYPWISVFMPVLVSAVGLWMATRRLQTDMWVKVLIALLTLLPLGLTATFPAIAGCFAVLLFSYMTGYRTGIVLGVGGLLYAIWWYYYDMSVTLLAKSISLFVSGLVFLALYYLASKKLFGNGKN</sequence>
<organism evidence="3 4">
    <name type="scientific">Fulvitalea axinellae</name>
    <dbReference type="NCBI Taxonomy" id="1182444"/>
    <lineage>
        <taxon>Bacteria</taxon>
        <taxon>Pseudomonadati</taxon>
        <taxon>Bacteroidota</taxon>
        <taxon>Cytophagia</taxon>
        <taxon>Cytophagales</taxon>
        <taxon>Persicobacteraceae</taxon>
        <taxon>Fulvitalea</taxon>
    </lineage>
</organism>
<feature type="transmembrane region" description="Helical" evidence="1">
    <location>
        <begin position="70"/>
        <end position="87"/>
    </location>
</feature>
<dbReference type="RefSeq" id="WP_338394133.1">
    <property type="nucleotide sequence ID" value="NZ_AP025314.1"/>
</dbReference>
<feature type="domain" description="DUF4401" evidence="2">
    <location>
        <begin position="43"/>
        <end position="344"/>
    </location>
</feature>
<keyword evidence="4" id="KW-1185">Reference proteome</keyword>
<feature type="transmembrane region" description="Helical" evidence="1">
    <location>
        <begin position="170"/>
        <end position="188"/>
    </location>
</feature>
<feature type="transmembrane region" description="Helical" evidence="1">
    <location>
        <begin position="233"/>
        <end position="250"/>
    </location>
</feature>
<feature type="transmembrane region" description="Helical" evidence="1">
    <location>
        <begin position="123"/>
        <end position="139"/>
    </location>
</feature>
<feature type="transmembrane region" description="Helical" evidence="1">
    <location>
        <begin position="200"/>
        <end position="221"/>
    </location>
</feature>
<keyword evidence="1" id="KW-0472">Membrane</keyword>
<feature type="transmembrane region" description="Helical" evidence="1">
    <location>
        <begin position="262"/>
        <end position="290"/>
    </location>
</feature>
<evidence type="ECO:0000313" key="4">
    <source>
        <dbReference type="Proteomes" id="UP001348817"/>
    </source>
</evidence>
<dbReference type="Proteomes" id="UP001348817">
    <property type="component" value="Chromosome"/>
</dbReference>
<feature type="transmembrane region" description="Helical" evidence="1">
    <location>
        <begin position="42"/>
        <end position="64"/>
    </location>
</feature>
<feature type="transmembrane region" description="Helical" evidence="1">
    <location>
        <begin position="146"/>
        <end position="164"/>
    </location>
</feature>
<reference evidence="3 4" key="1">
    <citation type="submission" date="2021-12" db="EMBL/GenBank/DDBJ databases">
        <title>Genome sequencing of bacteria with rrn-lacking chromosome and rrn-plasmid.</title>
        <authorList>
            <person name="Anda M."/>
            <person name="Iwasaki W."/>
        </authorList>
    </citation>
    <scope>NUCLEOTIDE SEQUENCE [LARGE SCALE GENOMIC DNA]</scope>
    <source>
        <strain evidence="3 4">DSM 100852</strain>
    </source>
</reference>
<keyword evidence="1" id="KW-0812">Transmembrane</keyword>
<accession>A0AAU9CLU8</accession>
<protein>
    <recommendedName>
        <fullName evidence="2">DUF4401 domain-containing protein</fullName>
    </recommendedName>
</protein>
<evidence type="ECO:0000259" key="2">
    <source>
        <dbReference type="Pfam" id="PF14351"/>
    </source>
</evidence>
<dbReference type="KEGG" id="fax:FUAX_13390"/>
<gene>
    <name evidence="3" type="ORF">FUAX_13390</name>
</gene>
<name>A0AAU9CLU8_9BACT</name>
<dbReference type="InterPro" id="IPR025513">
    <property type="entry name" value="DUF4401"/>
</dbReference>
<proteinExistence type="predicted"/>